<dbReference type="SUPFAM" id="SSF56112">
    <property type="entry name" value="Protein kinase-like (PK-like)"/>
    <property type="match status" value="1"/>
</dbReference>
<gene>
    <name evidence="2" type="ORF">OFUS_LOCUS13040</name>
</gene>
<organism evidence="2 3">
    <name type="scientific">Owenia fusiformis</name>
    <name type="common">Polychaete worm</name>
    <dbReference type="NCBI Taxonomy" id="6347"/>
    <lineage>
        <taxon>Eukaryota</taxon>
        <taxon>Metazoa</taxon>
        <taxon>Spiralia</taxon>
        <taxon>Lophotrochozoa</taxon>
        <taxon>Annelida</taxon>
        <taxon>Polychaeta</taxon>
        <taxon>Sedentaria</taxon>
        <taxon>Canalipalpata</taxon>
        <taxon>Sabellida</taxon>
        <taxon>Oweniida</taxon>
        <taxon>Oweniidae</taxon>
        <taxon>Owenia</taxon>
    </lineage>
</organism>
<evidence type="ECO:0000313" key="3">
    <source>
        <dbReference type="Proteomes" id="UP000749559"/>
    </source>
</evidence>
<name>A0A8S4P7R5_OWEFU</name>
<dbReference type="InterPro" id="IPR035979">
    <property type="entry name" value="RBD_domain_sf"/>
</dbReference>
<dbReference type="Gene3D" id="3.30.200.20">
    <property type="entry name" value="Phosphorylase Kinase, domain 1"/>
    <property type="match status" value="1"/>
</dbReference>
<dbReference type="GO" id="GO:0005524">
    <property type="term" value="F:ATP binding"/>
    <property type="evidence" value="ECO:0007669"/>
    <property type="project" value="InterPro"/>
</dbReference>
<protein>
    <recommendedName>
        <fullName evidence="1">Protein kinase domain-containing protein</fullName>
    </recommendedName>
</protein>
<dbReference type="AlphaFoldDB" id="A0A8S4P7R5"/>
<keyword evidence="3" id="KW-1185">Reference proteome</keyword>
<dbReference type="EMBL" id="CAIIXF020000006">
    <property type="protein sequence ID" value="CAH1787307.1"/>
    <property type="molecule type" value="Genomic_DNA"/>
</dbReference>
<sequence length="412" mass="46855">MVMLKHGDRVPGRGSMLRVGTLVGQGRCCEVYRVKQDDVKEEFALKIYKKESNYAAACRRETSLLEMLKARGNIGGHLVETLDQFQYKGHEMILQELLDCTLRELMLKVQALDSTFSFFLLQKFTQDILVSLSGLHLDGFIHADLKPANIQWSPKDSCLKLIDFGLSFHKADQNIGTVQSPAYQSPESKFWNEVHPETTNCNTAIDMWGMGCVMAEMYSSEKLFPHSAAISSNKCDACQAGGSQALCMYSKKVQEDLLPRATFDNTTRSHFLQYKDLLLKFIHCDAEKRTEAHSALNHPFFSLKLEPSFHDLILLPTCILRLLNAVDEKDVQLADEFLDLSADIRQECSRFGPIHQFIIPDRHPGLGKVYIHYKLAKQCAQAFQSLNGRTFNGHTIITTYYPHHLMEMGQFY</sequence>
<dbReference type="Proteomes" id="UP000749559">
    <property type="component" value="Unassembled WGS sequence"/>
</dbReference>
<dbReference type="GO" id="GO:0005634">
    <property type="term" value="C:nucleus"/>
    <property type="evidence" value="ECO:0007669"/>
    <property type="project" value="TreeGrafter"/>
</dbReference>
<dbReference type="GO" id="GO:0004674">
    <property type="term" value="F:protein serine/threonine kinase activity"/>
    <property type="evidence" value="ECO:0007669"/>
    <property type="project" value="InterPro"/>
</dbReference>
<evidence type="ECO:0000313" key="2">
    <source>
        <dbReference type="EMBL" id="CAH1787307.1"/>
    </source>
</evidence>
<dbReference type="GO" id="GO:0071598">
    <property type="term" value="C:neuronal ribonucleoprotein granule"/>
    <property type="evidence" value="ECO:0007669"/>
    <property type="project" value="TreeGrafter"/>
</dbReference>
<dbReference type="InterPro" id="IPR011009">
    <property type="entry name" value="Kinase-like_dom_sf"/>
</dbReference>
<dbReference type="PANTHER" id="PTHR46962">
    <property type="entry name" value="SERINE/THREONINE-PROTEIN KINASE KIST"/>
    <property type="match status" value="1"/>
</dbReference>
<dbReference type="PANTHER" id="PTHR46962:SF1">
    <property type="entry name" value="SERINE_THREONINE-PROTEIN KINASE KIST"/>
    <property type="match status" value="1"/>
</dbReference>
<feature type="domain" description="Protein kinase" evidence="1">
    <location>
        <begin position="17"/>
        <end position="301"/>
    </location>
</feature>
<dbReference type="SUPFAM" id="SSF54928">
    <property type="entry name" value="RNA-binding domain, RBD"/>
    <property type="match status" value="1"/>
</dbReference>
<comment type="caution">
    <text evidence="2">The sequence shown here is derived from an EMBL/GenBank/DDBJ whole genome shotgun (WGS) entry which is preliminary data.</text>
</comment>
<dbReference type="Pfam" id="PF00069">
    <property type="entry name" value="Pkinase"/>
    <property type="match status" value="1"/>
</dbReference>
<dbReference type="PROSITE" id="PS50011">
    <property type="entry name" value="PROTEIN_KINASE_DOM"/>
    <property type="match status" value="1"/>
</dbReference>
<dbReference type="GO" id="GO:0045948">
    <property type="term" value="P:positive regulation of translational initiation"/>
    <property type="evidence" value="ECO:0007669"/>
    <property type="project" value="TreeGrafter"/>
</dbReference>
<dbReference type="SMART" id="SM00220">
    <property type="entry name" value="S_TKc"/>
    <property type="match status" value="1"/>
</dbReference>
<reference evidence="2" key="1">
    <citation type="submission" date="2022-03" db="EMBL/GenBank/DDBJ databases">
        <authorList>
            <person name="Martin C."/>
        </authorList>
    </citation>
    <scope>NUCLEOTIDE SEQUENCE</scope>
</reference>
<dbReference type="InterPro" id="IPR000719">
    <property type="entry name" value="Prot_kinase_dom"/>
</dbReference>
<dbReference type="GO" id="GO:0043021">
    <property type="term" value="F:ribonucleoprotein complex binding"/>
    <property type="evidence" value="ECO:0007669"/>
    <property type="project" value="TreeGrafter"/>
</dbReference>
<dbReference type="InterPro" id="IPR012677">
    <property type="entry name" value="Nucleotide-bd_a/b_plait_sf"/>
</dbReference>
<dbReference type="GO" id="GO:0003676">
    <property type="term" value="F:nucleic acid binding"/>
    <property type="evidence" value="ECO:0007669"/>
    <property type="project" value="InterPro"/>
</dbReference>
<dbReference type="Gene3D" id="1.10.510.10">
    <property type="entry name" value="Transferase(Phosphotransferase) domain 1"/>
    <property type="match status" value="1"/>
</dbReference>
<dbReference type="OrthoDB" id="10266058at2759"/>
<proteinExistence type="predicted"/>
<evidence type="ECO:0000259" key="1">
    <source>
        <dbReference type="PROSITE" id="PS50011"/>
    </source>
</evidence>
<dbReference type="Gene3D" id="3.30.70.330">
    <property type="match status" value="1"/>
</dbReference>
<dbReference type="GO" id="GO:0046825">
    <property type="term" value="P:regulation of protein export from nucleus"/>
    <property type="evidence" value="ECO:0007669"/>
    <property type="project" value="TreeGrafter"/>
</dbReference>
<accession>A0A8S4P7R5</accession>
<dbReference type="InterPro" id="IPR034372">
    <property type="entry name" value="UHMK1"/>
</dbReference>